<dbReference type="Gene3D" id="3.20.20.140">
    <property type="entry name" value="Metal-dependent hydrolases"/>
    <property type="match status" value="2"/>
</dbReference>
<dbReference type="Proteomes" id="UP000629468">
    <property type="component" value="Unassembled WGS sequence"/>
</dbReference>
<evidence type="ECO:0000313" key="3">
    <source>
        <dbReference type="EMBL" id="KAF7775918.1"/>
    </source>
</evidence>
<dbReference type="EMBL" id="JABXXO010000006">
    <property type="protein sequence ID" value="KAF7775918.1"/>
    <property type="molecule type" value="Genomic_DNA"/>
</dbReference>
<dbReference type="GO" id="GO:0006145">
    <property type="term" value="P:purine nucleobase catabolic process"/>
    <property type="evidence" value="ECO:0007669"/>
    <property type="project" value="TreeGrafter"/>
</dbReference>
<dbReference type="InterPro" id="IPR050138">
    <property type="entry name" value="DHOase/Allantoinase_Hydrolase"/>
</dbReference>
<dbReference type="InterPro" id="IPR006680">
    <property type="entry name" value="Amidohydro-rel"/>
</dbReference>
<dbReference type="GO" id="GO:0005737">
    <property type="term" value="C:cytoplasm"/>
    <property type="evidence" value="ECO:0007669"/>
    <property type="project" value="TreeGrafter"/>
</dbReference>
<protein>
    <recommendedName>
        <fullName evidence="2">Amidohydrolase-related domain-containing protein</fullName>
    </recommendedName>
</protein>
<feature type="region of interest" description="Disordered" evidence="1">
    <location>
        <begin position="253"/>
        <end position="272"/>
    </location>
</feature>
<dbReference type="SUPFAM" id="SSF51338">
    <property type="entry name" value="Composite domain of metallo-dependent hydrolases"/>
    <property type="match status" value="2"/>
</dbReference>
<accession>A0A8H7F317</accession>
<gene>
    <name evidence="3" type="ORF">Agabi119p4_4311</name>
</gene>
<name>A0A8H7F317_AGABI</name>
<reference evidence="3 4" key="1">
    <citation type="journal article" name="Sci. Rep.">
        <title>Telomere-to-telomere assembled and centromere annotated genomes of the two main subspecies of the button mushroom Agaricus bisporus reveal especially polymorphic chromosome ends.</title>
        <authorList>
            <person name="Sonnenberg A.S.M."/>
            <person name="Sedaghat-Telgerd N."/>
            <person name="Lavrijssen B."/>
            <person name="Ohm R.A."/>
            <person name="Hendrickx P.M."/>
            <person name="Scholtmeijer K."/>
            <person name="Baars J.J.P."/>
            <person name="van Peer A."/>
        </authorList>
    </citation>
    <scope>NUCLEOTIDE SEQUENCE [LARGE SCALE GENOMIC DNA]</scope>
    <source>
        <strain evidence="3 4">H119_p4</strain>
    </source>
</reference>
<dbReference type="Pfam" id="PF01979">
    <property type="entry name" value="Amidohydro_1"/>
    <property type="match status" value="1"/>
</dbReference>
<evidence type="ECO:0000259" key="2">
    <source>
        <dbReference type="Pfam" id="PF01979"/>
    </source>
</evidence>
<organism evidence="3 4">
    <name type="scientific">Agaricus bisporus var. burnettii</name>
    <dbReference type="NCBI Taxonomy" id="192524"/>
    <lineage>
        <taxon>Eukaryota</taxon>
        <taxon>Fungi</taxon>
        <taxon>Dikarya</taxon>
        <taxon>Basidiomycota</taxon>
        <taxon>Agaricomycotina</taxon>
        <taxon>Agaricomycetes</taxon>
        <taxon>Agaricomycetidae</taxon>
        <taxon>Agaricales</taxon>
        <taxon>Agaricineae</taxon>
        <taxon>Agaricaceae</taxon>
        <taxon>Agaricus</taxon>
    </lineage>
</organism>
<evidence type="ECO:0000256" key="1">
    <source>
        <dbReference type="SAM" id="MobiDB-lite"/>
    </source>
</evidence>
<evidence type="ECO:0000313" key="4">
    <source>
        <dbReference type="Proteomes" id="UP000629468"/>
    </source>
</evidence>
<feature type="domain" description="Amidohydrolase-related" evidence="2">
    <location>
        <begin position="162"/>
        <end position="511"/>
    </location>
</feature>
<dbReference type="SUPFAM" id="SSF51556">
    <property type="entry name" value="Metallo-dependent hydrolases"/>
    <property type="match status" value="1"/>
</dbReference>
<dbReference type="GO" id="GO:0004038">
    <property type="term" value="F:allantoinase activity"/>
    <property type="evidence" value="ECO:0007669"/>
    <property type="project" value="TreeGrafter"/>
</dbReference>
<dbReference type="InterPro" id="IPR011059">
    <property type="entry name" value="Metal-dep_hydrolase_composite"/>
</dbReference>
<dbReference type="PANTHER" id="PTHR43668:SF5">
    <property type="entry name" value="AMIDOHYDROLASE 3 DOMAIN-CONTAINING PROTEIN"/>
    <property type="match status" value="1"/>
</dbReference>
<proteinExistence type="predicted"/>
<comment type="caution">
    <text evidence="3">The sequence shown here is derived from an EMBL/GenBank/DDBJ whole genome shotgun (WGS) entry which is preliminary data.</text>
</comment>
<dbReference type="InterPro" id="IPR032466">
    <property type="entry name" value="Metal_Hydrolase"/>
</dbReference>
<sequence length="975" mass="106723">MPSKPPLPIRPSRTKWPVRDPMNMAMLAILVAGFATLTFIVTSFLAGSPESLLRTFYNDAELHQFGLPPNAQEILDRCAGLKSIPVVSQNFHDRESSERYEYGNNATLIRDATIFTGKDNGKEIIRGDILLDRGVIKGVGWIPAREIDRAENLTVVEAHGAWITPGLVDLHSHLGVLSAPLMSGTFDAESKKGPILPWLRSIDALNTHDDGLKLAVAGGVTSAQILPGSSNSIGGQAFVVKVRKTLDHSPSSMVVEPPYGLNGTEPDPRNPRWRHMKQACGESLKAYGNRMDSVWALRSAYEQARKVKTMQDDYCLKAEAGSWHELRDSFPESLQWEMLVDVLRGRVKISNHCYEAVDLDAIVRLTNEFKFPVASFHHASDAYLVPEVLKRTYGGTPAIALFATNHRYSRESYRGSEFASRILADQNIPVVMKTDHPVINARYLLHEAQQAYYFGLPEHLALASVTSTPAIAAGLGHRIGVLEKGADADVVIWDSHPLQLGATPKRVWIDGLLQIPIPEEQGGHVEVGKGKEGEEWNKAPRTPNWEEERRKTVLWDGLPPLRGAERSDEVLFKNVKTLWRREEDGEITNILQDTGGSADVVVKNGKIACLDQSCLTTDEGTVVDLKGGSISPGMMTFGSLLGTEEIASEMSTGNGEEYDAMIKDVPVIVNDIGAVARTMDALMFRTRNALTAYRSGVTLATSLLARPFPLGIYSDNMIAGLSATFRTGATHAMERGAVVQSVTALHIIMGRSNPIFPVKRPSVSSQIATLRRLLYGWESDDKETGSWFKKAAEGVIPLVIDVHSADIMASLLIMKAEVEYKIGSTMRMVFSGATEAHLMSTEISVAGVGVILRPVRPFPTVWDQRRILPGPPLTNDTALVKLLESGVIVGIGVRDAWEARNTRFDIQWAVLESGGRISERQAYALVTTDLERLLGVKGVDDDSGDLVAYEGGSVFDFSSKVTAVISPSRGVVEIL</sequence>
<dbReference type="PANTHER" id="PTHR43668">
    <property type="entry name" value="ALLANTOINASE"/>
    <property type="match status" value="1"/>
</dbReference>
<dbReference type="AlphaFoldDB" id="A0A8H7F317"/>